<gene>
    <name evidence="4" type="ORF">MEBOL_004723</name>
</gene>
<dbReference type="InterPro" id="IPR020904">
    <property type="entry name" value="Sc_DH/Rdtase_CS"/>
</dbReference>
<dbReference type="InterPro" id="IPR036291">
    <property type="entry name" value="NAD(P)-bd_dom_sf"/>
</dbReference>
<evidence type="ECO:0000256" key="1">
    <source>
        <dbReference type="ARBA" id="ARBA00006484"/>
    </source>
</evidence>
<dbReference type="PANTHER" id="PTHR43639">
    <property type="entry name" value="OXIDOREDUCTASE, SHORT-CHAIN DEHYDROGENASE/REDUCTASE FAMILY (AFU_ORTHOLOGUE AFUA_5G02870)"/>
    <property type="match status" value="1"/>
</dbReference>
<dbReference type="Proteomes" id="UP000217289">
    <property type="component" value="Chromosome"/>
</dbReference>
<dbReference type="InterPro" id="IPR002347">
    <property type="entry name" value="SDR_fam"/>
</dbReference>
<dbReference type="OrthoDB" id="9804774at2"/>
<dbReference type="SUPFAM" id="SSF51735">
    <property type="entry name" value="NAD(P)-binding Rossmann-fold domains"/>
    <property type="match status" value="1"/>
</dbReference>
<dbReference type="NCBIfam" id="NF005559">
    <property type="entry name" value="PRK07231.1"/>
    <property type="match status" value="1"/>
</dbReference>
<evidence type="ECO:0000313" key="4">
    <source>
        <dbReference type="EMBL" id="ATB31261.1"/>
    </source>
</evidence>
<dbReference type="GO" id="GO:0016491">
    <property type="term" value="F:oxidoreductase activity"/>
    <property type="evidence" value="ECO:0007669"/>
    <property type="project" value="UniProtKB-KW"/>
</dbReference>
<dbReference type="PRINTS" id="PR00080">
    <property type="entry name" value="SDRFAMILY"/>
</dbReference>
<keyword evidence="5" id="KW-1185">Reference proteome</keyword>
<protein>
    <submittedName>
        <fullName evidence="4">3-oxoacyl-ACP reductase</fullName>
    </submittedName>
</protein>
<dbReference type="EMBL" id="CP022163">
    <property type="protein sequence ID" value="ATB31261.1"/>
    <property type="molecule type" value="Genomic_DNA"/>
</dbReference>
<reference evidence="4 5" key="1">
    <citation type="submission" date="2017-06" db="EMBL/GenBank/DDBJ databases">
        <authorList>
            <person name="Kim H.J."/>
            <person name="Triplett B.A."/>
        </authorList>
    </citation>
    <scope>NUCLEOTIDE SEQUENCE [LARGE SCALE GENOMIC DNA]</scope>
    <source>
        <strain evidence="4 5">DSM 14713</strain>
    </source>
</reference>
<dbReference type="Gene3D" id="3.40.50.720">
    <property type="entry name" value="NAD(P)-binding Rossmann-like Domain"/>
    <property type="match status" value="1"/>
</dbReference>
<proteinExistence type="inferred from homology"/>
<dbReference type="SMART" id="SM00822">
    <property type="entry name" value="PKS_KR"/>
    <property type="match status" value="1"/>
</dbReference>
<evidence type="ECO:0000313" key="5">
    <source>
        <dbReference type="Proteomes" id="UP000217289"/>
    </source>
</evidence>
<sequence length="247" mass="25519">MGKLEQKVAIITGASRGIGAAVARRLASDGAKVVVNYVRNADAAAAVVASIQAAGGDALAVCADVADESQMQALFTTTLERHGRLDILVNNAAAFGSAPLDQIDRGLFQQLVDVNIWGVLVGCRLAGRHMTTGGRVINFSSIGVHKGFAGGGMYAATKAAVESLTRTAATELAPRDISVNALIVGQVATDMGAEVPMKMRQQIAAQTLIGKIGRPEDVGGVVSFLASDDARWVTGQTLGVNGGYLMR</sequence>
<dbReference type="AlphaFoldDB" id="A0A250IJA8"/>
<comment type="similarity">
    <text evidence="1">Belongs to the short-chain dehydrogenases/reductases (SDR) family.</text>
</comment>
<evidence type="ECO:0000259" key="3">
    <source>
        <dbReference type="SMART" id="SM00822"/>
    </source>
</evidence>
<dbReference type="PANTHER" id="PTHR43639:SF1">
    <property type="entry name" value="SHORT-CHAIN DEHYDROGENASE_REDUCTASE FAMILY PROTEIN"/>
    <property type="match status" value="1"/>
</dbReference>
<organism evidence="4 5">
    <name type="scientific">Melittangium boletus DSM 14713</name>
    <dbReference type="NCBI Taxonomy" id="1294270"/>
    <lineage>
        <taxon>Bacteria</taxon>
        <taxon>Pseudomonadati</taxon>
        <taxon>Myxococcota</taxon>
        <taxon>Myxococcia</taxon>
        <taxon>Myxococcales</taxon>
        <taxon>Cystobacterineae</taxon>
        <taxon>Archangiaceae</taxon>
        <taxon>Melittangium</taxon>
    </lineage>
</organism>
<dbReference type="RefSeq" id="WP_095979609.1">
    <property type="nucleotide sequence ID" value="NZ_CP022163.1"/>
</dbReference>
<keyword evidence="2" id="KW-0560">Oxidoreductase</keyword>
<name>A0A250IJA8_9BACT</name>
<feature type="domain" description="Ketoreductase" evidence="3">
    <location>
        <begin position="7"/>
        <end position="186"/>
    </location>
</feature>
<dbReference type="Pfam" id="PF13561">
    <property type="entry name" value="adh_short_C2"/>
    <property type="match status" value="1"/>
</dbReference>
<accession>A0A250IJA8</accession>
<dbReference type="KEGG" id="mbd:MEBOL_004723"/>
<dbReference type="PROSITE" id="PS00061">
    <property type="entry name" value="ADH_SHORT"/>
    <property type="match status" value="1"/>
</dbReference>
<dbReference type="InterPro" id="IPR057326">
    <property type="entry name" value="KR_dom"/>
</dbReference>
<dbReference type="PRINTS" id="PR00081">
    <property type="entry name" value="GDHRDH"/>
</dbReference>
<dbReference type="FunFam" id="3.40.50.720:FF:000084">
    <property type="entry name" value="Short-chain dehydrogenase reductase"/>
    <property type="match status" value="1"/>
</dbReference>
<evidence type="ECO:0000256" key="2">
    <source>
        <dbReference type="ARBA" id="ARBA00023002"/>
    </source>
</evidence>